<feature type="transmembrane region" description="Helical" evidence="1">
    <location>
        <begin position="55"/>
        <end position="75"/>
    </location>
</feature>
<keyword evidence="3" id="KW-1185">Reference proteome</keyword>
<dbReference type="InterPro" id="IPR029058">
    <property type="entry name" value="AB_hydrolase_fold"/>
</dbReference>
<comment type="caution">
    <text evidence="2">The sequence shown here is derived from an EMBL/GenBank/DDBJ whole genome shotgun (WGS) entry which is preliminary data.</text>
</comment>
<gene>
    <name evidence="2" type="ORF">BJ983_000542</name>
</gene>
<dbReference type="AlphaFoldDB" id="A0A7Y9DS61"/>
<dbReference type="Pfam" id="PF00756">
    <property type="entry name" value="Esterase"/>
    <property type="match status" value="1"/>
</dbReference>
<reference evidence="2 3" key="1">
    <citation type="submission" date="2020-07" db="EMBL/GenBank/DDBJ databases">
        <title>Sequencing the genomes of 1000 actinobacteria strains.</title>
        <authorList>
            <person name="Klenk H.-P."/>
        </authorList>
    </citation>
    <scope>NUCLEOTIDE SEQUENCE [LARGE SCALE GENOMIC DNA]</scope>
    <source>
        <strain evidence="2 3">DSM 45772</strain>
    </source>
</reference>
<name>A0A7Y9DS61_9PSEU</name>
<dbReference type="InterPro" id="IPR000801">
    <property type="entry name" value="Esterase-like"/>
</dbReference>
<sequence>MSGHGHGHGRHEAPRYDRPVLRATLLALATAAILFAVSAVVRAGGVVFEIELTDAWFGALLVALVLVALVSLLLSRRRVTRVLAVLALVVALVLGSAAAVNLHFDYYRTLGEAVGAPPSDQVTIETMLREDADPGPGVVAPVSIPATASGFAARPAMIYVPQAFFARPRPQLPVIMLLHGTPGTPQDWIDGGRADKIADAFAAAHAGVSPILVMPDINGSTTADTECVDGPAGNAETYLTRDVPDYVLSTFRARPTGSAWAIAGLSEGGSCAVMLALRHPNDFHTFGDYAGLEGPRSGDTNAGTADTVAQLFGGSQDAFDAHEPLTILGSTRFPALGGWFEVGTADTAPAQAQAALVPAAQRAGITTCSVLVPGGGHTFDVFSAAFERSLPWMASRLGIPTTGAACPQQ</sequence>
<dbReference type="Proteomes" id="UP000535890">
    <property type="component" value="Unassembled WGS sequence"/>
</dbReference>
<dbReference type="GO" id="GO:0016787">
    <property type="term" value="F:hydrolase activity"/>
    <property type="evidence" value="ECO:0007669"/>
    <property type="project" value="UniProtKB-KW"/>
</dbReference>
<feature type="transmembrane region" description="Helical" evidence="1">
    <location>
        <begin position="20"/>
        <end position="43"/>
    </location>
</feature>
<keyword evidence="1" id="KW-0812">Transmembrane</keyword>
<dbReference type="Gene3D" id="3.40.50.1820">
    <property type="entry name" value="alpha/beta hydrolase"/>
    <property type="match status" value="1"/>
</dbReference>
<dbReference type="PANTHER" id="PTHR48098:SF1">
    <property type="entry name" value="DIACYLGLYCEROL ACYLTRANSFERASE_MYCOLYLTRANSFERASE AG85A"/>
    <property type="match status" value="1"/>
</dbReference>
<dbReference type="GO" id="GO:0016747">
    <property type="term" value="F:acyltransferase activity, transferring groups other than amino-acyl groups"/>
    <property type="evidence" value="ECO:0007669"/>
    <property type="project" value="TreeGrafter"/>
</dbReference>
<dbReference type="SUPFAM" id="SSF53474">
    <property type="entry name" value="alpha/beta-Hydrolases"/>
    <property type="match status" value="1"/>
</dbReference>
<organism evidence="2 3">
    <name type="scientific">Actinomycetospora corticicola</name>
    <dbReference type="NCBI Taxonomy" id="663602"/>
    <lineage>
        <taxon>Bacteria</taxon>
        <taxon>Bacillati</taxon>
        <taxon>Actinomycetota</taxon>
        <taxon>Actinomycetes</taxon>
        <taxon>Pseudonocardiales</taxon>
        <taxon>Pseudonocardiaceae</taxon>
        <taxon>Actinomycetospora</taxon>
    </lineage>
</organism>
<dbReference type="RefSeq" id="WP_179792389.1">
    <property type="nucleotide sequence ID" value="NZ_BAABHP010000010.1"/>
</dbReference>
<evidence type="ECO:0000313" key="2">
    <source>
        <dbReference type="EMBL" id="NYD34440.1"/>
    </source>
</evidence>
<keyword evidence="1" id="KW-1133">Transmembrane helix</keyword>
<dbReference type="PANTHER" id="PTHR48098">
    <property type="entry name" value="ENTEROCHELIN ESTERASE-RELATED"/>
    <property type="match status" value="1"/>
</dbReference>
<keyword evidence="2" id="KW-0378">Hydrolase</keyword>
<evidence type="ECO:0000256" key="1">
    <source>
        <dbReference type="SAM" id="Phobius"/>
    </source>
</evidence>
<dbReference type="EMBL" id="JACCBN010000001">
    <property type="protein sequence ID" value="NYD34440.1"/>
    <property type="molecule type" value="Genomic_DNA"/>
</dbReference>
<dbReference type="InterPro" id="IPR050583">
    <property type="entry name" value="Mycobacterial_A85_antigen"/>
</dbReference>
<evidence type="ECO:0000313" key="3">
    <source>
        <dbReference type="Proteomes" id="UP000535890"/>
    </source>
</evidence>
<feature type="transmembrane region" description="Helical" evidence="1">
    <location>
        <begin position="82"/>
        <end position="104"/>
    </location>
</feature>
<accession>A0A7Y9DS61</accession>
<keyword evidence="1" id="KW-0472">Membrane</keyword>
<protein>
    <submittedName>
        <fullName evidence="2">S-formylglutathione hydrolase FrmB</fullName>
    </submittedName>
</protein>
<proteinExistence type="predicted"/>